<dbReference type="Pfam" id="PF02826">
    <property type="entry name" value="2-Hacid_dh_C"/>
    <property type="match status" value="1"/>
</dbReference>
<dbReference type="GeneID" id="90768615"/>
<dbReference type="GO" id="GO:0005829">
    <property type="term" value="C:cytosol"/>
    <property type="evidence" value="ECO:0007669"/>
    <property type="project" value="TreeGrafter"/>
</dbReference>
<evidence type="ECO:0000313" key="8">
    <source>
        <dbReference type="Proteomes" id="UP000293719"/>
    </source>
</evidence>
<proteinExistence type="inferred from homology"/>
<dbReference type="InterPro" id="IPR029752">
    <property type="entry name" value="D-isomer_DH_CS1"/>
</dbReference>
<keyword evidence="3" id="KW-0520">NAD</keyword>
<dbReference type="PROSITE" id="PS00065">
    <property type="entry name" value="D_2_HYDROXYACID_DH_1"/>
    <property type="match status" value="1"/>
</dbReference>
<gene>
    <name evidence="7" type="ORF">E0E05_15010</name>
</gene>
<comment type="similarity">
    <text evidence="4">Belongs to the D-isomer specific 2-hydroxyacid dehydrogenase family.</text>
</comment>
<dbReference type="OrthoDB" id="9793626at2"/>
<evidence type="ECO:0000256" key="1">
    <source>
        <dbReference type="ARBA" id="ARBA00022857"/>
    </source>
</evidence>
<dbReference type="Proteomes" id="UP000293719">
    <property type="component" value="Chromosome"/>
</dbReference>
<keyword evidence="8" id="KW-1185">Reference proteome</keyword>
<dbReference type="FunFam" id="3.40.50.720:FF:000213">
    <property type="entry name" value="Putative 2-hydroxyacid dehydrogenase"/>
    <property type="match status" value="1"/>
</dbReference>
<keyword evidence="1" id="KW-0521">NADP</keyword>
<name>A0A4V1A491_9HYPH</name>
<dbReference type="Gene3D" id="3.40.50.720">
    <property type="entry name" value="NAD(P)-binding Rossmann-like Domain"/>
    <property type="match status" value="2"/>
</dbReference>
<dbReference type="InterPro" id="IPR006139">
    <property type="entry name" value="D-isomer_2_OHA_DH_cat_dom"/>
</dbReference>
<evidence type="ECO:0000256" key="2">
    <source>
        <dbReference type="ARBA" id="ARBA00023002"/>
    </source>
</evidence>
<organism evidence="7 8">
    <name type="scientific">Roseitalea porphyridii</name>
    <dbReference type="NCBI Taxonomy" id="1852022"/>
    <lineage>
        <taxon>Bacteria</taxon>
        <taxon>Pseudomonadati</taxon>
        <taxon>Pseudomonadota</taxon>
        <taxon>Alphaproteobacteria</taxon>
        <taxon>Hyphomicrobiales</taxon>
        <taxon>Ahrensiaceae</taxon>
        <taxon>Roseitalea</taxon>
    </lineage>
</organism>
<dbReference type="CDD" id="cd12156">
    <property type="entry name" value="HPPR"/>
    <property type="match status" value="1"/>
</dbReference>
<dbReference type="AlphaFoldDB" id="A0A4V1A491"/>
<dbReference type="EMBL" id="CP036532">
    <property type="protein sequence ID" value="QBK31798.1"/>
    <property type="molecule type" value="Genomic_DNA"/>
</dbReference>
<dbReference type="Pfam" id="PF00389">
    <property type="entry name" value="2-Hacid_dh"/>
    <property type="match status" value="1"/>
</dbReference>
<dbReference type="SUPFAM" id="SSF52283">
    <property type="entry name" value="Formate/glycerate dehydrogenase catalytic domain-like"/>
    <property type="match status" value="1"/>
</dbReference>
<dbReference type="InterPro" id="IPR050223">
    <property type="entry name" value="D-isomer_2-hydroxyacid_DH"/>
</dbReference>
<accession>A0A4V1A491</accession>
<dbReference type="PANTHER" id="PTHR10996">
    <property type="entry name" value="2-HYDROXYACID DEHYDROGENASE-RELATED"/>
    <property type="match status" value="1"/>
</dbReference>
<dbReference type="RefSeq" id="WP_131617448.1">
    <property type="nucleotide sequence ID" value="NZ_CP036532.1"/>
</dbReference>
<evidence type="ECO:0000313" key="7">
    <source>
        <dbReference type="EMBL" id="QBK31798.1"/>
    </source>
</evidence>
<keyword evidence="2 4" id="KW-0560">Oxidoreductase</keyword>
<dbReference type="PANTHER" id="PTHR10996:SF178">
    <property type="entry name" value="2-HYDROXYACID DEHYDROGENASE YGL185C-RELATED"/>
    <property type="match status" value="1"/>
</dbReference>
<evidence type="ECO:0000256" key="3">
    <source>
        <dbReference type="ARBA" id="ARBA00023027"/>
    </source>
</evidence>
<dbReference type="GO" id="GO:0051287">
    <property type="term" value="F:NAD binding"/>
    <property type="evidence" value="ECO:0007669"/>
    <property type="project" value="InterPro"/>
</dbReference>
<sequence>MSERERSARRVAVSRRGHGWTRQTLQDRFDCVVGEPDELMAMDEAERASIAGFATLMSPVDAGLIDALPNLKIIASFGVGYDHVDAAHAAQRGVVVTHTPHVLDDEVADTAIGLLLNTLRELPRAEIWLRMGKWSSEGAYPLTPLTLRDRKVGIFGLGRIGMAVARRLEGFGVAIHYHNRSQRDDVAYPYHATLASLAHACDTLISVVPGTAQTRHAIDADILARLGPDGVLVNVGRGSVVDETALGEALRAGTIAAAGLDVFEDEPNVPQALLDAPNACLLPHVASASVHTRQAMGQLVIDNLAEWFERGTVRTPVPEAAHLVEGR</sequence>
<dbReference type="KEGG" id="rpod:E0E05_15010"/>
<dbReference type="GO" id="GO:0016618">
    <property type="term" value="F:hydroxypyruvate reductase [NAD(P)H] activity"/>
    <property type="evidence" value="ECO:0007669"/>
    <property type="project" value="TreeGrafter"/>
</dbReference>
<evidence type="ECO:0000259" key="5">
    <source>
        <dbReference type="Pfam" id="PF00389"/>
    </source>
</evidence>
<feature type="domain" description="D-isomer specific 2-hydroxyacid dehydrogenase NAD-binding" evidence="6">
    <location>
        <begin position="112"/>
        <end position="286"/>
    </location>
</feature>
<protein>
    <submittedName>
        <fullName evidence="7">2-hydroxyacid dehydrogenase</fullName>
    </submittedName>
</protein>
<feature type="domain" description="D-isomer specific 2-hydroxyacid dehydrogenase catalytic" evidence="5">
    <location>
        <begin position="44"/>
        <end position="317"/>
    </location>
</feature>
<evidence type="ECO:0000259" key="6">
    <source>
        <dbReference type="Pfam" id="PF02826"/>
    </source>
</evidence>
<evidence type="ECO:0000256" key="4">
    <source>
        <dbReference type="RuleBase" id="RU003719"/>
    </source>
</evidence>
<dbReference type="InterPro" id="IPR036291">
    <property type="entry name" value="NAD(P)-bd_dom_sf"/>
</dbReference>
<dbReference type="GO" id="GO:0030267">
    <property type="term" value="F:glyoxylate reductase (NADPH) activity"/>
    <property type="evidence" value="ECO:0007669"/>
    <property type="project" value="TreeGrafter"/>
</dbReference>
<reference evidence="7 8" key="1">
    <citation type="journal article" date="2017" name="Int. J. Syst. Evol. Microbiol.">
        <title>Roseitalea porphyridii gen. nov., sp. nov., isolated from a red alga, and reclassification of Hoeflea suaedae Chung et al. 2013 as Pseudohoeflea suaedae gen. nov., comb. nov.</title>
        <authorList>
            <person name="Hyeon J.W."/>
            <person name="Jeong S.E."/>
            <person name="Baek K."/>
            <person name="Jeon C.O."/>
        </authorList>
    </citation>
    <scope>NUCLEOTIDE SEQUENCE [LARGE SCALE GENOMIC DNA]</scope>
    <source>
        <strain evidence="7 8">MA7-20</strain>
    </source>
</reference>
<dbReference type="InterPro" id="IPR006140">
    <property type="entry name" value="D-isomer_DH_NAD-bd"/>
</dbReference>
<dbReference type="SUPFAM" id="SSF51735">
    <property type="entry name" value="NAD(P)-binding Rossmann-fold domains"/>
    <property type="match status" value="1"/>
</dbReference>